<accession>A0A1G8H4W2</accession>
<evidence type="ECO:0008006" key="3">
    <source>
        <dbReference type="Google" id="ProtNLM"/>
    </source>
</evidence>
<dbReference type="EMBL" id="FNDB01000020">
    <property type="protein sequence ID" value="SDI01656.1"/>
    <property type="molecule type" value="Genomic_DNA"/>
</dbReference>
<keyword evidence="2" id="KW-1185">Reference proteome</keyword>
<name>A0A1G8H4W2_9FLAO</name>
<dbReference type="RefSeq" id="WP_091258929.1">
    <property type="nucleotide sequence ID" value="NZ_FNDB01000020.1"/>
</dbReference>
<reference evidence="2" key="1">
    <citation type="submission" date="2016-10" db="EMBL/GenBank/DDBJ databases">
        <authorList>
            <person name="Varghese N."/>
            <person name="Submissions S."/>
        </authorList>
    </citation>
    <scope>NUCLEOTIDE SEQUENCE [LARGE SCALE GENOMIC DNA]</scope>
    <source>
        <strain evidence="2">CGMCC 1.2747</strain>
    </source>
</reference>
<dbReference type="AlphaFoldDB" id="A0A1G8H4W2"/>
<evidence type="ECO:0000313" key="1">
    <source>
        <dbReference type="EMBL" id="SDI01656.1"/>
    </source>
</evidence>
<proteinExistence type="predicted"/>
<sequence>MNRHLNLFKTYTKEDRNYQLENDLTRAFAVTLLEDNLFLHDVLKYILEHKKDCYHSLFDDFSGKQPITIDIQKRVTHLNDFEHLFAVSLSDYPMDLEHFFNRNYDKNYDPITDLVISIDNVTIIIEVKPNNQNCTAQLYNQAFNALNQSISPENVTPVDLNWNKLMEITLRVANFEKAIAKPSRFVTDFIQFIQIHNYRWLPQTALHALSIKGDSNRIKDRIETAITNSEFKKINGRLGFECDVHWADEILFDFDSTNETFEARIYPGNTKGQGYHIFPQTGEPIFKKQLELDGINYEVIKSYHIKFTSWKRYFTGLWAAEKDIKNSFYTRTNFNTISGRIKNKDWNKIEVFFDNHFETHYDWKKYCDWNNKVLKSGKTQFDLSLGYELKISIPYSIIQNIDRDKNDLKPLITFLENIKNEFESVLIK</sequence>
<organism evidence="1 2">
    <name type="scientific">Flavobacterium omnivorum</name>
    <dbReference type="NCBI Taxonomy" id="178355"/>
    <lineage>
        <taxon>Bacteria</taxon>
        <taxon>Pseudomonadati</taxon>
        <taxon>Bacteroidota</taxon>
        <taxon>Flavobacteriia</taxon>
        <taxon>Flavobacteriales</taxon>
        <taxon>Flavobacteriaceae</taxon>
        <taxon>Flavobacterium</taxon>
    </lineage>
</organism>
<protein>
    <recommendedName>
        <fullName evidence="3">PD-(D/E)XK nuclease superfamily protein</fullName>
    </recommendedName>
</protein>
<dbReference type="Proteomes" id="UP000199274">
    <property type="component" value="Unassembled WGS sequence"/>
</dbReference>
<gene>
    <name evidence="1" type="ORF">SAMN04488062_12027</name>
</gene>
<evidence type="ECO:0000313" key="2">
    <source>
        <dbReference type="Proteomes" id="UP000199274"/>
    </source>
</evidence>
<dbReference type="STRING" id="178355.SAMN04488062_12027"/>
<dbReference type="OrthoDB" id="7053885at2"/>